<dbReference type="Proteomes" id="UP000188947">
    <property type="component" value="Unassembled WGS sequence"/>
</dbReference>
<proteinExistence type="predicted"/>
<sequence length="120" mass="14000">MKAFLFYLILFTLVSFIPYVVLRSDSKKSSYFFQESIPEKNVHINMTPIGNYYVNLQVSDPRFKLKSVTIYAIIGKPIMKLDNINLSMVKLPTEQLKPGKYLIKYTLSNNINQVMQLIRE</sequence>
<reference evidence="1 2" key="1">
    <citation type="submission" date="2016-11" db="EMBL/GenBank/DDBJ databases">
        <title>Genome sequence and comparative genomic analysis of clinical strain Elizabethkingia meningoseptica 61421 PRCM.</title>
        <authorList>
            <person name="Wang M."/>
            <person name="Hu S."/>
            <person name="Cao L."/>
            <person name="Jiang T."/>
            <person name="Zhou Y."/>
            <person name="Ming D."/>
        </authorList>
    </citation>
    <scope>NUCLEOTIDE SEQUENCE [LARGE SCALE GENOMIC DNA]</scope>
    <source>
        <strain evidence="1 2">61421 PRCM</strain>
    </source>
</reference>
<evidence type="ECO:0000313" key="1">
    <source>
        <dbReference type="EMBL" id="OOH98035.1"/>
    </source>
</evidence>
<name>A0A1V3U4S1_ELIME</name>
<dbReference type="AlphaFoldDB" id="A0A1V3U4S1"/>
<keyword evidence="2" id="KW-1185">Reference proteome</keyword>
<accession>A0A1V3U4S1</accession>
<protein>
    <recommendedName>
        <fullName evidence="3">Secretion protein</fullName>
    </recommendedName>
</protein>
<comment type="caution">
    <text evidence="1">The sequence shown here is derived from an EMBL/GenBank/DDBJ whole genome shotgun (WGS) entry which is preliminary data.</text>
</comment>
<organism evidence="1 2">
    <name type="scientific">Elizabethkingia meningoseptica</name>
    <name type="common">Chryseobacterium meningosepticum</name>
    <dbReference type="NCBI Taxonomy" id="238"/>
    <lineage>
        <taxon>Bacteria</taxon>
        <taxon>Pseudomonadati</taxon>
        <taxon>Bacteroidota</taxon>
        <taxon>Flavobacteriia</taxon>
        <taxon>Flavobacteriales</taxon>
        <taxon>Weeksellaceae</taxon>
        <taxon>Elizabethkingia</taxon>
    </lineage>
</organism>
<evidence type="ECO:0000313" key="2">
    <source>
        <dbReference type="Proteomes" id="UP000188947"/>
    </source>
</evidence>
<evidence type="ECO:0008006" key="3">
    <source>
        <dbReference type="Google" id="ProtNLM"/>
    </source>
</evidence>
<dbReference type="EMBL" id="MPOG01000001">
    <property type="protein sequence ID" value="OOH98035.1"/>
    <property type="molecule type" value="Genomic_DNA"/>
</dbReference>
<dbReference type="NCBIfam" id="NF033708">
    <property type="entry name" value="T9SS_Cterm_ChiA"/>
    <property type="match status" value="1"/>
</dbReference>
<dbReference type="eggNOG" id="ENOG5033G3T">
    <property type="taxonomic scope" value="Bacteria"/>
</dbReference>
<gene>
    <name evidence="1" type="ORF">BMF97_01840</name>
</gene>
<dbReference type="OrthoDB" id="1273750at2"/>